<dbReference type="InterPro" id="IPR012682">
    <property type="entry name" value="Tscrpt_reg_Myc_N"/>
</dbReference>
<keyword evidence="3" id="KW-1185">Reference proteome</keyword>
<evidence type="ECO:0000313" key="3">
    <source>
        <dbReference type="Proteomes" id="UP000886700"/>
    </source>
</evidence>
<name>A0A1U7R1E7_MESAU</name>
<gene>
    <name evidence="4" type="primary">LOC101843801</name>
</gene>
<feature type="region of interest" description="Disordered" evidence="1">
    <location>
        <begin position="50"/>
        <end position="69"/>
    </location>
</feature>
<dbReference type="STRING" id="10036.ENSMAUP00000006372"/>
<protein>
    <submittedName>
        <fullName evidence="4">Protein B-Myc</fullName>
    </submittedName>
</protein>
<dbReference type="InterPro" id="IPR050433">
    <property type="entry name" value="Myc_transcription_factors"/>
</dbReference>
<dbReference type="KEGG" id="maua:101843801"/>
<dbReference type="OrthoDB" id="5964374at2759"/>
<evidence type="ECO:0000259" key="2">
    <source>
        <dbReference type="Pfam" id="PF01056"/>
    </source>
</evidence>
<feature type="domain" description="Transcription regulator Myc N-terminal" evidence="2">
    <location>
        <begin position="26"/>
        <end position="185"/>
    </location>
</feature>
<dbReference type="RefSeq" id="XP_005083729.1">
    <property type="nucleotide sequence ID" value="XM_005083672.4"/>
</dbReference>
<proteinExistence type="predicted"/>
<dbReference type="GO" id="GO:0003700">
    <property type="term" value="F:DNA-binding transcription factor activity"/>
    <property type="evidence" value="ECO:0007669"/>
    <property type="project" value="InterPro"/>
</dbReference>
<dbReference type="Proteomes" id="UP000886700">
    <property type="component" value="Unplaced"/>
</dbReference>
<dbReference type="eggNOG" id="KOG2483">
    <property type="taxonomic scope" value="Eukaryota"/>
</dbReference>
<organism evidence="3 4">
    <name type="scientific">Mesocricetus auratus</name>
    <name type="common">Golden hamster</name>
    <dbReference type="NCBI Taxonomy" id="10036"/>
    <lineage>
        <taxon>Eukaryota</taxon>
        <taxon>Metazoa</taxon>
        <taxon>Chordata</taxon>
        <taxon>Craniata</taxon>
        <taxon>Vertebrata</taxon>
        <taxon>Euteleostomi</taxon>
        <taxon>Mammalia</taxon>
        <taxon>Eutheria</taxon>
        <taxon>Euarchontoglires</taxon>
        <taxon>Glires</taxon>
        <taxon>Rodentia</taxon>
        <taxon>Myomorpha</taxon>
        <taxon>Muroidea</taxon>
        <taxon>Cricetidae</taxon>
        <taxon>Cricetinae</taxon>
        <taxon>Mesocricetus</taxon>
    </lineage>
</organism>
<feature type="compositionally biased region" description="Low complexity" evidence="1">
    <location>
        <begin position="177"/>
        <end position="187"/>
    </location>
</feature>
<accession>A0A1U7R1E7</accession>
<feature type="region of interest" description="Disordered" evidence="1">
    <location>
        <begin position="172"/>
        <end position="197"/>
    </location>
</feature>
<reference evidence="4" key="1">
    <citation type="submission" date="2025-08" db="UniProtKB">
        <authorList>
            <consortium name="RefSeq"/>
        </authorList>
    </citation>
    <scope>IDENTIFICATION</scope>
    <source>
        <tissue evidence="4">Liver</tissue>
    </source>
</reference>
<sequence length="197" mass="21382">MRTASGFRSSSAPLGVALKRTAATMPLHVSLANGNRDLDYDSVQPYFMCDDEEEDVHQQPPQPPAPSEDIWKKFELLPTPRPSPGHAGLYSPPSDAVAASFSPREHNDDSLFTTDLLEMMPELPGGDAVKHSFVCDPDDETFVKNIILQDCMWNGFSASAKLVSKLDPYQTVRKEGASASPAADTEPATPPDCTCNT</sequence>
<dbReference type="InterPro" id="IPR002418">
    <property type="entry name" value="Tscrpt_reg_Myc"/>
</dbReference>
<dbReference type="PANTHER" id="PTHR45851">
    <property type="entry name" value="MYC PROTO-ONCOGENE"/>
    <property type="match status" value="1"/>
</dbReference>
<evidence type="ECO:0000256" key="1">
    <source>
        <dbReference type="SAM" id="MobiDB-lite"/>
    </source>
</evidence>
<evidence type="ECO:0000313" key="4">
    <source>
        <dbReference type="RefSeq" id="XP_005083729.1"/>
    </source>
</evidence>
<dbReference type="PRINTS" id="PR00044">
    <property type="entry name" value="LEUZIPPRMYC"/>
</dbReference>
<dbReference type="AlphaFoldDB" id="A0A1U7R1E7"/>
<dbReference type="Pfam" id="PF01056">
    <property type="entry name" value="Myc_N"/>
    <property type="match status" value="1"/>
</dbReference>
<dbReference type="GeneID" id="101843801"/>